<evidence type="ECO:0000313" key="1">
    <source>
        <dbReference type="EMBL" id="PPK70302.1"/>
    </source>
</evidence>
<organism evidence="1 2">
    <name type="scientific">Actinokineospora auranticolor</name>
    <dbReference type="NCBI Taxonomy" id="155976"/>
    <lineage>
        <taxon>Bacteria</taxon>
        <taxon>Bacillati</taxon>
        <taxon>Actinomycetota</taxon>
        <taxon>Actinomycetes</taxon>
        <taxon>Pseudonocardiales</taxon>
        <taxon>Pseudonocardiaceae</taxon>
        <taxon>Actinokineospora</taxon>
    </lineage>
</organism>
<dbReference type="AlphaFoldDB" id="A0A2S6GYH7"/>
<sequence length="146" mass="15934">MNLTMDPADQQIRRFECVCCAAPVARTWGFVRADGRPYAVYFANSYRHTGQPRDTWIDVILGTWDTDEADDHTTFGCRVGPDTEGGAPAATVVPACLDGSAGRAHGQVLDREEALAHARLPEFWEVVNLVLDQDATVHAHLNGPGD</sequence>
<name>A0A2S6GYH7_9PSEU</name>
<accession>A0A2S6GYH7</accession>
<evidence type="ECO:0000313" key="2">
    <source>
        <dbReference type="Proteomes" id="UP000239203"/>
    </source>
</evidence>
<dbReference type="EMBL" id="PTIX01000002">
    <property type="protein sequence ID" value="PPK70302.1"/>
    <property type="molecule type" value="Genomic_DNA"/>
</dbReference>
<comment type="caution">
    <text evidence="1">The sequence shown here is derived from an EMBL/GenBank/DDBJ whole genome shotgun (WGS) entry which is preliminary data.</text>
</comment>
<dbReference type="OrthoDB" id="8779559at2"/>
<proteinExistence type="predicted"/>
<keyword evidence="2" id="KW-1185">Reference proteome</keyword>
<dbReference type="RefSeq" id="WP_104477168.1">
    <property type="nucleotide sequence ID" value="NZ_CP154825.1"/>
</dbReference>
<protein>
    <submittedName>
        <fullName evidence="1">Uncharacterized protein</fullName>
    </submittedName>
</protein>
<gene>
    <name evidence="1" type="ORF">CLV40_102214</name>
</gene>
<dbReference type="Proteomes" id="UP000239203">
    <property type="component" value="Unassembled WGS sequence"/>
</dbReference>
<reference evidence="1 2" key="1">
    <citation type="submission" date="2018-02" db="EMBL/GenBank/DDBJ databases">
        <title>Genomic Encyclopedia of Archaeal and Bacterial Type Strains, Phase II (KMG-II): from individual species to whole genera.</title>
        <authorList>
            <person name="Goeker M."/>
        </authorList>
    </citation>
    <scope>NUCLEOTIDE SEQUENCE [LARGE SCALE GENOMIC DNA]</scope>
    <source>
        <strain evidence="1 2">YU 961-1</strain>
    </source>
</reference>